<dbReference type="EMBL" id="SEOQ01000193">
    <property type="protein sequence ID" value="TFY67340.1"/>
    <property type="molecule type" value="Genomic_DNA"/>
</dbReference>
<evidence type="ECO:0008006" key="3">
    <source>
        <dbReference type="Google" id="ProtNLM"/>
    </source>
</evidence>
<name>A0A4Y9YZY7_9AGAM</name>
<organism evidence="1 2">
    <name type="scientific">Dentipellis fragilis</name>
    <dbReference type="NCBI Taxonomy" id="205917"/>
    <lineage>
        <taxon>Eukaryota</taxon>
        <taxon>Fungi</taxon>
        <taxon>Dikarya</taxon>
        <taxon>Basidiomycota</taxon>
        <taxon>Agaricomycotina</taxon>
        <taxon>Agaricomycetes</taxon>
        <taxon>Russulales</taxon>
        <taxon>Hericiaceae</taxon>
        <taxon>Dentipellis</taxon>
    </lineage>
</organism>
<reference evidence="1 2" key="1">
    <citation type="submission" date="2019-02" db="EMBL/GenBank/DDBJ databases">
        <title>Genome sequencing of the rare red list fungi Dentipellis fragilis.</title>
        <authorList>
            <person name="Buettner E."/>
            <person name="Kellner H."/>
        </authorList>
    </citation>
    <scope>NUCLEOTIDE SEQUENCE [LARGE SCALE GENOMIC DNA]</scope>
    <source>
        <strain evidence="1 2">DSM 105465</strain>
    </source>
</reference>
<dbReference type="AlphaFoldDB" id="A0A4Y9YZY7"/>
<keyword evidence="2" id="KW-1185">Reference proteome</keyword>
<sequence length="313" mass="34848">MAQPLPQLDNLDISTEPILHAYDLCLNLESHASNNTSLPHVGHLAPVVCARLLGRMLLEAPTDEGRMNMASEINRTKDEVSLQELADIYKNHLLRCCELSPMLPPVHVLTRDPAGVYSVYRIKCQTPPGSHPSESDLKKREVSASLALTPSSHKIVKCRALRRDGSKCMLSKALDFETVEANPSLYDGESIVQPTHCAHIFDRFTNENLDDVAKNHYAASIHAIMDIFGGIESIEELNGSKVHRLENVLTLITPLHEYFARLKIWLEEDPTLHTGSTKQLHHEDAAQVSIYSFADSKHASSLHDRRPGELSST</sequence>
<protein>
    <recommendedName>
        <fullName evidence="3">HNH nuclease domain-containing protein</fullName>
    </recommendedName>
</protein>
<dbReference type="Proteomes" id="UP000298327">
    <property type="component" value="Unassembled WGS sequence"/>
</dbReference>
<comment type="caution">
    <text evidence="1">The sequence shown here is derived from an EMBL/GenBank/DDBJ whole genome shotgun (WGS) entry which is preliminary data.</text>
</comment>
<dbReference type="STRING" id="205917.A0A4Y9YZY7"/>
<proteinExistence type="predicted"/>
<gene>
    <name evidence="1" type="ORF">EVG20_g3981</name>
</gene>
<evidence type="ECO:0000313" key="2">
    <source>
        <dbReference type="Proteomes" id="UP000298327"/>
    </source>
</evidence>
<evidence type="ECO:0000313" key="1">
    <source>
        <dbReference type="EMBL" id="TFY67340.1"/>
    </source>
</evidence>
<accession>A0A4Y9YZY7</accession>
<dbReference type="OrthoDB" id="2104739at2759"/>